<sequence>MGGLTMHNRPCRRHRIFGEMEGARHTGTPSGRIHDTTGGQCWAPGNAGTRPWPPQESRPRPRFDDMKPQRHVVIGQTTKPVWFRPTKDSITVPSGPPETRTVNLLSRNSGRDTVISAGSSDRKGMSAAKGRRPAAAPRGAPLTHTHTHLDRRETSPHRAHPCLVEGRYVDKRHTPPRPQDPLEKGACCSH</sequence>
<dbReference type="Proteomes" id="UP000006039">
    <property type="component" value="Unassembled WGS sequence"/>
</dbReference>
<accession>J3PHV7</accession>
<organism evidence="2">
    <name type="scientific">Gaeumannomyces tritici (strain R3-111a-1)</name>
    <name type="common">Wheat and barley take-all root rot fungus</name>
    <name type="synonym">Gaeumannomyces graminis var. tritici</name>
    <dbReference type="NCBI Taxonomy" id="644352"/>
    <lineage>
        <taxon>Eukaryota</taxon>
        <taxon>Fungi</taxon>
        <taxon>Dikarya</taxon>
        <taxon>Ascomycota</taxon>
        <taxon>Pezizomycotina</taxon>
        <taxon>Sordariomycetes</taxon>
        <taxon>Sordariomycetidae</taxon>
        <taxon>Magnaporthales</taxon>
        <taxon>Magnaporthaceae</taxon>
        <taxon>Gaeumannomyces</taxon>
    </lineage>
</organism>
<reference evidence="3" key="4">
    <citation type="journal article" date="2015" name="G3 (Bethesda)">
        <title>Genome sequences of three phytopathogenic species of the Magnaporthaceae family of fungi.</title>
        <authorList>
            <person name="Okagaki L.H."/>
            <person name="Nunes C.C."/>
            <person name="Sailsbery J."/>
            <person name="Clay B."/>
            <person name="Brown D."/>
            <person name="John T."/>
            <person name="Oh Y."/>
            <person name="Young N."/>
            <person name="Fitzgerald M."/>
            <person name="Haas B.J."/>
            <person name="Zeng Q."/>
            <person name="Young S."/>
            <person name="Adiconis X."/>
            <person name="Fan L."/>
            <person name="Levin J.Z."/>
            <person name="Mitchell T.K."/>
            <person name="Okubara P.A."/>
            <person name="Farman M.L."/>
            <person name="Kohn L.M."/>
            <person name="Birren B."/>
            <person name="Ma L.-J."/>
            <person name="Dean R.A."/>
        </authorList>
    </citation>
    <scope>NUCLEOTIDE SEQUENCE</scope>
    <source>
        <strain evidence="3">R3-111a-1</strain>
    </source>
</reference>
<dbReference type="VEuPathDB" id="FungiDB:GGTG_13088"/>
<feature type="compositionally biased region" description="Basic and acidic residues" evidence="1">
    <location>
        <begin position="147"/>
        <end position="156"/>
    </location>
</feature>
<dbReference type="EnsemblFungi" id="EJT69469">
    <property type="protein sequence ID" value="EJT69469"/>
    <property type="gene ID" value="GGTG_13088"/>
</dbReference>
<dbReference type="AlphaFoldDB" id="J3PHV7"/>
<feature type="region of interest" description="Disordered" evidence="1">
    <location>
        <begin position="110"/>
        <end position="190"/>
    </location>
</feature>
<reference evidence="4" key="1">
    <citation type="submission" date="2010-07" db="EMBL/GenBank/DDBJ databases">
        <title>The genome sequence of Gaeumannomyces graminis var. tritici strain R3-111a-1.</title>
        <authorList>
            <consortium name="The Broad Institute Genome Sequencing Platform"/>
            <person name="Ma L.-J."/>
            <person name="Dead R."/>
            <person name="Young S."/>
            <person name="Zeng Q."/>
            <person name="Koehrsen M."/>
            <person name="Alvarado L."/>
            <person name="Berlin A."/>
            <person name="Chapman S.B."/>
            <person name="Chen Z."/>
            <person name="Freedman E."/>
            <person name="Gellesch M."/>
            <person name="Goldberg J."/>
            <person name="Griggs A."/>
            <person name="Gujja S."/>
            <person name="Heilman E.R."/>
            <person name="Heiman D."/>
            <person name="Hepburn T."/>
            <person name="Howarth C."/>
            <person name="Jen D."/>
            <person name="Larson L."/>
            <person name="Mehta T."/>
            <person name="Neiman D."/>
            <person name="Pearson M."/>
            <person name="Roberts A."/>
            <person name="Saif S."/>
            <person name="Shea T."/>
            <person name="Shenoy N."/>
            <person name="Sisk P."/>
            <person name="Stolte C."/>
            <person name="Sykes S."/>
            <person name="Walk T."/>
            <person name="White J."/>
            <person name="Yandava C."/>
            <person name="Haas B."/>
            <person name="Nusbaum C."/>
            <person name="Birren B."/>
        </authorList>
    </citation>
    <scope>NUCLEOTIDE SEQUENCE [LARGE SCALE GENOMIC DNA]</scope>
    <source>
        <strain evidence="4">R3-111a-1</strain>
    </source>
</reference>
<dbReference type="RefSeq" id="XP_009229254.1">
    <property type="nucleotide sequence ID" value="XM_009230990.1"/>
</dbReference>
<dbReference type="EMBL" id="GL385404">
    <property type="protein sequence ID" value="EJT69469.1"/>
    <property type="molecule type" value="Genomic_DNA"/>
</dbReference>
<evidence type="ECO:0000256" key="1">
    <source>
        <dbReference type="SAM" id="MobiDB-lite"/>
    </source>
</evidence>
<reference evidence="2" key="3">
    <citation type="submission" date="2010-09" db="EMBL/GenBank/DDBJ databases">
        <title>Annotation of Gaeumannomyces graminis var. tritici R3-111a-1.</title>
        <authorList>
            <consortium name="The Broad Institute Genome Sequencing Platform"/>
            <person name="Ma L.-J."/>
            <person name="Dead R."/>
            <person name="Young S.K."/>
            <person name="Zeng Q."/>
            <person name="Gargeya S."/>
            <person name="Fitzgerald M."/>
            <person name="Haas B."/>
            <person name="Abouelleil A."/>
            <person name="Alvarado L."/>
            <person name="Arachchi H.M."/>
            <person name="Berlin A."/>
            <person name="Brown A."/>
            <person name="Chapman S.B."/>
            <person name="Chen Z."/>
            <person name="Dunbar C."/>
            <person name="Freedman E."/>
            <person name="Gearin G."/>
            <person name="Gellesch M."/>
            <person name="Goldberg J."/>
            <person name="Griggs A."/>
            <person name="Gujja S."/>
            <person name="Heiman D."/>
            <person name="Howarth C."/>
            <person name="Larson L."/>
            <person name="Lui A."/>
            <person name="MacDonald P.J.P."/>
            <person name="Mehta T."/>
            <person name="Montmayeur A."/>
            <person name="Murphy C."/>
            <person name="Neiman D."/>
            <person name="Pearson M."/>
            <person name="Priest M."/>
            <person name="Roberts A."/>
            <person name="Saif S."/>
            <person name="Shea T."/>
            <person name="Shenoy N."/>
            <person name="Sisk P."/>
            <person name="Stolte C."/>
            <person name="Sykes S."/>
            <person name="Yandava C."/>
            <person name="Wortman J."/>
            <person name="Nusbaum C."/>
            <person name="Birren B."/>
        </authorList>
    </citation>
    <scope>NUCLEOTIDE SEQUENCE</scope>
    <source>
        <strain evidence="2">R3-111a-1</strain>
    </source>
</reference>
<protein>
    <submittedName>
        <fullName evidence="2 3">Uncharacterized protein</fullName>
    </submittedName>
</protein>
<evidence type="ECO:0000313" key="2">
    <source>
        <dbReference type="EMBL" id="EJT69469.1"/>
    </source>
</evidence>
<dbReference type="HOGENOM" id="CLU_1428057_0_0_1"/>
<reference evidence="3" key="5">
    <citation type="submission" date="2018-04" db="UniProtKB">
        <authorList>
            <consortium name="EnsemblFungi"/>
        </authorList>
    </citation>
    <scope>IDENTIFICATION</scope>
    <source>
        <strain evidence="3">R3-111a-1</strain>
    </source>
</reference>
<gene>
    <name evidence="3" type="primary">20353546</name>
    <name evidence="2" type="ORF">GGTG_13088</name>
</gene>
<feature type="region of interest" description="Disordered" evidence="1">
    <location>
        <begin position="22"/>
        <end position="65"/>
    </location>
</feature>
<keyword evidence="4" id="KW-1185">Reference proteome</keyword>
<reference evidence="2" key="2">
    <citation type="submission" date="2010-07" db="EMBL/GenBank/DDBJ databases">
        <authorList>
            <consortium name="The Broad Institute Genome Sequencing Platform"/>
            <consortium name="Broad Institute Genome Sequencing Center for Infectious Disease"/>
            <person name="Ma L.-J."/>
            <person name="Dead R."/>
            <person name="Young S."/>
            <person name="Zeng Q."/>
            <person name="Koehrsen M."/>
            <person name="Alvarado L."/>
            <person name="Berlin A."/>
            <person name="Chapman S.B."/>
            <person name="Chen Z."/>
            <person name="Freedman E."/>
            <person name="Gellesch M."/>
            <person name="Goldberg J."/>
            <person name="Griggs A."/>
            <person name="Gujja S."/>
            <person name="Heilman E.R."/>
            <person name="Heiman D."/>
            <person name="Hepburn T."/>
            <person name="Howarth C."/>
            <person name="Jen D."/>
            <person name="Larson L."/>
            <person name="Mehta T."/>
            <person name="Neiman D."/>
            <person name="Pearson M."/>
            <person name="Roberts A."/>
            <person name="Saif S."/>
            <person name="Shea T."/>
            <person name="Shenoy N."/>
            <person name="Sisk P."/>
            <person name="Stolte C."/>
            <person name="Sykes S."/>
            <person name="Walk T."/>
            <person name="White J."/>
            <person name="Yandava C."/>
            <person name="Haas B."/>
            <person name="Nusbaum C."/>
            <person name="Birren B."/>
        </authorList>
    </citation>
    <scope>NUCLEOTIDE SEQUENCE</scope>
    <source>
        <strain evidence="2">R3-111a-1</strain>
    </source>
</reference>
<name>J3PHV7_GAET3</name>
<evidence type="ECO:0000313" key="4">
    <source>
        <dbReference type="Proteomes" id="UP000006039"/>
    </source>
</evidence>
<proteinExistence type="predicted"/>
<evidence type="ECO:0000313" key="3">
    <source>
        <dbReference type="EnsemblFungi" id="EJT69469"/>
    </source>
</evidence>
<dbReference type="GeneID" id="20353546"/>